<dbReference type="InterPro" id="IPR040009">
    <property type="entry name" value="Mtf2/C5D6.12-like"/>
</dbReference>
<dbReference type="Proteomes" id="UP000837801">
    <property type="component" value="Unassembled WGS sequence"/>
</dbReference>
<organism evidence="2 3">
    <name type="scientific">[Candida] railenensis</name>
    <dbReference type="NCBI Taxonomy" id="45579"/>
    <lineage>
        <taxon>Eukaryota</taxon>
        <taxon>Fungi</taxon>
        <taxon>Dikarya</taxon>
        <taxon>Ascomycota</taxon>
        <taxon>Saccharomycotina</taxon>
        <taxon>Pichiomycetes</taxon>
        <taxon>Debaryomycetaceae</taxon>
        <taxon>Kurtzmaniella</taxon>
    </lineage>
</organism>
<keyword evidence="3" id="KW-1185">Reference proteome</keyword>
<dbReference type="GO" id="GO:0005739">
    <property type="term" value="C:mitochondrion"/>
    <property type="evidence" value="ECO:0007669"/>
    <property type="project" value="InterPro"/>
</dbReference>
<protein>
    <recommendedName>
        <fullName evidence="1">Mtf2-like C-terminal domain-containing protein</fullName>
    </recommendedName>
</protein>
<dbReference type="PANTHER" id="PTHR39468:SF1">
    <property type="entry name" value="MTF2-LIKE C-TERMINAL DOMAIN-CONTAINING PROTEIN"/>
    <property type="match status" value="1"/>
</dbReference>
<dbReference type="InterPro" id="IPR043837">
    <property type="entry name" value="Mtf2-like_C"/>
</dbReference>
<dbReference type="AlphaFoldDB" id="A0A9P0QQL9"/>
<reference evidence="2" key="1">
    <citation type="submission" date="2022-03" db="EMBL/GenBank/DDBJ databases">
        <authorList>
            <person name="Legras J.-L."/>
            <person name="Devillers H."/>
            <person name="Grondin C."/>
        </authorList>
    </citation>
    <scope>NUCLEOTIDE SEQUENCE</scope>
    <source>
        <strain evidence="2">CLIB 1423</strain>
    </source>
</reference>
<dbReference type="OrthoDB" id="4084661at2759"/>
<dbReference type="Pfam" id="PF19189">
    <property type="entry name" value="Mtf2"/>
    <property type="match status" value="1"/>
</dbReference>
<name>A0A9P0QQL9_9ASCO</name>
<comment type="caution">
    <text evidence="2">The sequence shown here is derived from an EMBL/GenBank/DDBJ whole genome shotgun (WGS) entry which is preliminary data.</text>
</comment>
<sequence>MYSLGRRSLLSRIAFVPTSRNLFSGSVSLKNVTKDEGPSADSISSVDKTKSKKDFDAIEKFFQQDFNNSEDGNLNDVFQDIKLESVSDIFNVGKKESKVDNERDHKGGKLNDSTFDLFEKLGNLSSTEQNNEELGVEDLESKYIHEEQETMLNIFNKYLGNQDLSYKDKEGTKPYTKTESINEMIQMYSDNELSAPVTEDPMRKRSSIDISLDFDRQIADSLKPSIKLIENDLNLWQSYQFFESLQTKWKLINNEEMYLRDIMRDSSKKKEQLLYNILEQSTNSPGEPIINVFTLPILFNKLIKTIAFKFQDPQLSSTLFNLLKKDLNFYTICCNQQTYNEILRINWIFNGKSNLYGIEMILLEMINNGFLGDLITFNLLEMIIVDYHNMKMGIDLHESKRVRPIWNLEDDKRVQNLERKFHEMGGRLRNDRR</sequence>
<evidence type="ECO:0000259" key="1">
    <source>
        <dbReference type="Pfam" id="PF19189"/>
    </source>
</evidence>
<evidence type="ECO:0000313" key="2">
    <source>
        <dbReference type="EMBL" id="CAH2352924.1"/>
    </source>
</evidence>
<gene>
    <name evidence="2" type="ORF">CLIB1423_08S04236</name>
</gene>
<dbReference type="EMBL" id="CAKXYY010000008">
    <property type="protein sequence ID" value="CAH2352924.1"/>
    <property type="molecule type" value="Genomic_DNA"/>
</dbReference>
<feature type="domain" description="Mtf2-like C-terminal" evidence="1">
    <location>
        <begin position="217"/>
        <end position="423"/>
    </location>
</feature>
<dbReference type="PANTHER" id="PTHR39468">
    <property type="entry name" value="CHROMOSOME 7, WHOLE GENOME SHOTGUN SEQUENCE"/>
    <property type="match status" value="1"/>
</dbReference>
<evidence type="ECO:0000313" key="3">
    <source>
        <dbReference type="Proteomes" id="UP000837801"/>
    </source>
</evidence>
<accession>A0A9P0QQL9</accession>
<proteinExistence type="predicted"/>